<dbReference type="Proteomes" id="UP000789326">
    <property type="component" value="Unassembled WGS sequence"/>
</dbReference>
<evidence type="ECO:0000313" key="1">
    <source>
        <dbReference type="EMBL" id="CAH0288423.1"/>
    </source>
</evidence>
<evidence type="ECO:0000313" key="2">
    <source>
        <dbReference type="Proteomes" id="UP000789326"/>
    </source>
</evidence>
<gene>
    <name evidence="1" type="ORF">SRABI133_04158</name>
</gene>
<organism evidence="1 2">
    <name type="scientific">Peribacillus simplex</name>
    <dbReference type="NCBI Taxonomy" id="1478"/>
    <lineage>
        <taxon>Bacteria</taxon>
        <taxon>Bacillati</taxon>
        <taxon>Bacillota</taxon>
        <taxon>Bacilli</taxon>
        <taxon>Bacillales</taxon>
        <taxon>Bacillaceae</taxon>
        <taxon>Peribacillus</taxon>
    </lineage>
</organism>
<sequence length="192" mass="21513">MAFLMNPIISNELNLFAQELQYFLSPVVLQDIAKQVGFVQRSSKYQANELIALCVWLSQEIASTSLTLCSQLEASTGVLMSSEGLNQRFNPATVAFLREVFTSLLTQKLCTNQSLSAHIISTFNRIRILDATVFQLPDHFATDYQGSGGVVIRQAFLSIKIEGISSFSTRIIIIKRNSKLCEVAYPFHLLYH</sequence>
<comment type="caution">
    <text evidence="1">The sequence shown here is derived from an EMBL/GenBank/DDBJ whole genome shotgun (WGS) entry which is preliminary data.</text>
</comment>
<proteinExistence type="predicted"/>
<accession>A0A9W4L5E3</accession>
<dbReference type="EMBL" id="CAKKMG010000084">
    <property type="protein sequence ID" value="CAH0288423.1"/>
    <property type="molecule type" value="Genomic_DNA"/>
</dbReference>
<dbReference type="AlphaFoldDB" id="A0A9W4L5E3"/>
<name>A0A9W4L5E3_9BACI</name>
<reference evidence="1" key="1">
    <citation type="submission" date="2021-11" db="EMBL/GenBank/DDBJ databases">
        <authorList>
            <person name="Bulgarelli D."/>
        </authorList>
    </citation>
    <scope>NUCLEOTIDE SEQUENCE</scope>
    <source>
        <strain evidence="1">Bi133</strain>
    </source>
</reference>
<evidence type="ECO:0008006" key="3">
    <source>
        <dbReference type="Google" id="ProtNLM"/>
    </source>
</evidence>
<protein>
    <recommendedName>
        <fullName evidence="3">IS4 family transposase</fullName>
    </recommendedName>
</protein>